<evidence type="ECO:0000256" key="1">
    <source>
        <dbReference type="ARBA" id="ARBA00023015"/>
    </source>
</evidence>
<comment type="caution">
    <text evidence="5">The sequence shown here is derived from an EMBL/GenBank/DDBJ whole genome shotgun (WGS) entry which is preliminary data.</text>
</comment>
<proteinExistence type="predicted"/>
<dbReference type="RefSeq" id="WP_126824504.1">
    <property type="nucleotide sequence ID" value="NZ_JBHLWU010000002.1"/>
</dbReference>
<dbReference type="InterPro" id="IPR036390">
    <property type="entry name" value="WH_DNA-bd_sf"/>
</dbReference>
<dbReference type="InterPro" id="IPR050679">
    <property type="entry name" value="Bact_HTH_transcr_reg"/>
</dbReference>
<dbReference type="PANTHER" id="PTHR44846:SF4">
    <property type="entry name" value="HTH GNTR-TYPE DOMAIN-CONTAINING PROTEIN"/>
    <property type="match status" value="1"/>
</dbReference>
<dbReference type="PROSITE" id="PS50949">
    <property type="entry name" value="HTH_GNTR"/>
    <property type="match status" value="1"/>
</dbReference>
<gene>
    <name evidence="5" type="ORF">CBF30_07385</name>
</gene>
<keyword evidence="3" id="KW-0804">Transcription</keyword>
<dbReference type="SMART" id="SM00866">
    <property type="entry name" value="UTRA"/>
    <property type="match status" value="1"/>
</dbReference>
<dbReference type="CDD" id="cd07377">
    <property type="entry name" value="WHTH_GntR"/>
    <property type="match status" value="1"/>
</dbReference>
<dbReference type="GO" id="GO:0003677">
    <property type="term" value="F:DNA binding"/>
    <property type="evidence" value="ECO:0007669"/>
    <property type="project" value="UniProtKB-KW"/>
</dbReference>
<organism evidence="5 6">
    <name type="scientific">Vagococcus entomophilus</name>
    <dbReference type="NCBI Taxonomy" id="1160095"/>
    <lineage>
        <taxon>Bacteria</taxon>
        <taxon>Bacillati</taxon>
        <taxon>Bacillota</taxon>
        <taxon>Bacilli</taxon>
        <taxon>Lactobacillales</taxon>
        <taxon>Enterococcaceae</taxon>
        <taxon>Vagococcus</taxon>
    </lineage>
</organism>
<dbReference type="InterPro" id="IPR036388">
    <property type="entry name" value="WH-like_DNA-bd_sf"/>
</dbReference>
<dbReference type="Pfam" id="PF07702">
    <property type="entry name" value="UTRA"/>
    <property type="match status" value="1"/>
</dbReference>
<dbReference type="InterPro" id="IPR000524">
    <property type="entry name" value="Tscrpt_reg_HTH_GntR"/>
</dbReference>
<evidence type="ECO:0000313" key="5">
    <source>
        <dbReference type="EMBL" id="RSU07072.1"/>
    </source>
</evidence>
<evidence type="ECO:0000313" key="6">
    <source>
        <dbReference type="Proteomes" id="UP000288669"/>
    </source>
</evidence>
<evidence type="ECO:0000256" key="2">
    <source>
        <dbReference type="ARBA" id="ARBA00023125"/>
    </source>
</evidence>
<dbReference type="AlphaFoldDB" id="A0A430AGM8"/>
<feature type="domain" description="HTH gntR-type" evidence="4">
    <location>
        <begin position="1"/>
        <end position="69"/>
    </location>
</feature>
<protein>
    <submittedName>
        <fullName evidence="5">GntR family transcriptional regulator</fullName>
    </submittedName>
</protein>
<accession>A0A430AGM8</accession>
<dbReference type="SMART" id="SM00345">
    <property type="entry name" value="HTH_GNTR"/>
    <property type="match status" value="1"/>
</dbReference>
<dbReference type="InterPro" id="IPR011663">
    <property type="entry name" value="UTRA"/>
</dbReference>
<evidence type="ECO:0000259" key="4">
    <source>
        <dbReference type="PROSITE" id="PS50949"/>
    </source>
</evidence>
<sequence length="235" mass="27151">MLKYNEIATEIEQDILQRNLKQGTKLPKFEELIARYKVSKSTIVKALAILESRGVIYQVQGSGVFVRRRKKYGYINMLENQGFTSDLEEFKITTKVLGVEKIFPTEEIAEYLNCAPGDSLFHVQRIRYINAQALCIEESFFKSSIVPYLNEEIANESIFNYLKSALKLKIGFSDKYLHVIKMKEAESKLLEIETGSPGLFVEELFYLNSGEPFDFSKTTYHHEHSQFFLQSSNLK</sequence>
<dbReference type="GO" id="GO:0003700">
    <property type="term" value="F:DNA-binding transcription factor activity"/>
    <property type="evidence" value="ECO:0007669"/>
    <property type="project" value="InterPro"/>
</dbReference>
<keyword evidence="1" id="KW-0805">Transcription regulation</keyword>
<name>A0A430AGM8_9ENTE</name>
<dbReference type="SUPFAM" id="SSF46785">
    <property type="entry name" value="Winged helix' DNA-binding domain"/>
    <property type="match status" value="1"/>
</dbReference>
<keyword evidence="6" id="KW-1185">Reference proteome</keyword>
<dbReference type="InterPro" id="IPR028978">
    <property type="entry name" value="Chorismate_lyase_/UTRA_dom_sf"/>
</dbReference>
<dbReference type="GO" id="GO:0045892">
    <property type="term" value="P:negative regulation of DNA-templated transcription"/>
    <property type="evidence" value="ECO:0007669"/>
    <property type="project" value="TreeGrafter"/>
</dbReference>
<keyword evidence="2" id="KW-0238">DNA-binding</keyword>
<reference evidence="5 6" key="1">
    <citation type="submission" date="2017-05" db="EMBL/GenBank/DDBJ databases">
        <title>Vagococcus spp. assemblies.</title>
        <authorList>
            <person name="Gulvik C.A."/>
        </authorList>
    </citation>
    <scope>NUCLEOTIDE SEQUENCE [LARGE SCALE GENOMIC DNA]</scope>
    <source>
        <strain evidence="5 6">DSM 24756</strain>
    </source>
</reference>
<dbReference type="Gene3D" id="1.10.10.10">
    <property type="entry name" value="Winged helix-like DNA-binding domain superfamily/Winged helix DNA-binding domain"/>
    <property type="match status" value="1"/>
</dbReference>
<dbReference type="PANTHER" id="PTHR44846">
    <property type="entry name" value="MANNOSYL-D-GLYCERATE TRANSPORT/METABOLISM SYSTEM REPRESSOR MNGR-RELATED"/>
    <property type="match status" value="1"/>
</dbReference>
<dbReference type="Pfam" id="PF00392">
    <property type="entry name" value="GntR"/>
    <property type="match status" value="1"/>
</dbReference>
<dbReference type="EMBL" id="NGJZ01000002">
    <property type="protein sequence ID" value="RSU07072.1"/>
    <property type="molecule type" value="Genomic_DNA"/>
</dbReference>
<evidence type="ECO:0000256" key="3">
    <source>
        <dbReference type="ARBA" id="ARBA00023163"/>
    </source>
</evidence>
<dbReference type="Proteomes" id="UP000288669">
    <property type="component" value="Unassembled WGS sequence"/>
</dbReference>
<dbReference type="SUPFAM" id="SSF64288">
    <property type="entry name" value="Chorismate lyase-like"/>
    <property type="match status" value="1"/>
</dbReference>
<dbReference type="OrthoDB" id="9816541at2"/>
<dbReference type="Gene3D" id="3.40.1410.10">
    <property type="entry name" value="Chorismate lyase-like"/>
    <property type="match status" value="1"/>
</dbReference>